<organism evidence="2 3">
    <name type="scientific">Thiohalomonas denitrificans</name>
    <dbReference type="NCBI Taxonomy" id="415747"/>
    <lineage>
        <taxon>Bacteria</taxon>
        <taxon>Pseudomonadati</taxon>
        <taxon>Pseudomonadota</taxon>
        <taxon>Gammaproteobacteria</taxon>
        <taxon>Thiohalomonadales</taxon>
        <taxon>Thiohalomonadaceae</taxon>
        <taxon>Thiohalomonas</taxon>
    </lineage>
</organism>
<evidence type="ECO:0000313" key="2">
    <source>
        <dbReference type="EMBL" id="SCZ66473.1"/>
    </source>
</evidence>
<dbReference type="InterPro" id="IPR036116">
    <property type="entry name" value="FN3_sf"/>
</dbReference>
<reference evidence="2 3" key="1">
    <citation type="submission" date="2016-10" db="EMBL/GenBank/DDBJ databases">
        <authorList>
            <person name="de Groot N.N."/>
        </authorList>
    </citation>
    <scope>NUCLEOTIDE SEQUENCE [LARGE SCALE GENOMIC DNA]</scope>
    <source>
        <strain evidence="2 3">HLD2</strain>
    </source>
</reference>
<gene>
    <name evidence="2" type="ORF">SAMN03097708_02971</name>
</gene>
<proteinExistence type="predicted"/>
<keyword evidence="3" id="KW-1185">Reference proteome</keyword>
<feature type="domain" description="Fibronectin type-III" evidence="1">
    <location>
        <begin position="29"/>
        <end position="136"/>
    </location>
</feature>
<accession>A0A1G5QX99</accession>
<dbReference type="RefSeq" id="WP_092998735.1">
    <property type="nucleotide sequence ID" value="NZ_FMWD01000011.1"/>
</dbReference>
<protein>
    <recommendedName>
        <fullName evidence="1">Fibronectin type-III domain-containing protein</fullName>
    </recommendedName>
</protein>
<dbReference type="STRING" id="415747.SAMN03097708_02971"/>
<name>A0A1G5QX99_9GAMM</name>
<evidence type="ECO:0000313" key="3">
    <source>
        <dbReference type="Proteomes" id="UP000199648"/>
    </source>
</evidence>
<dbReference type="PROSITE" id="PS50853">
    <property type="entry name" value="FN3"/>
    <property type="match status" value="1"/>
</dbReference>
<dbReference type="Proteomes" id="UP000199648">
    <property type="component" value="Unassembled WGS sequence"/>
</dbReference>
<dbReference type="OrthoDB" id="6371755at2"/>
<dbReference type="SMART" id="SM00060">
    <property type="entry name" value="FN3"/>
    <property type="match status" value="1"/>
</dbReference>
<dbReference type="SUPFAM" id="SSF49265">
    <property type="entry name" value="Fibronectin type III"/>
    <property type="match status" value="1"/>
</dbReference>
<dbReference type="CDD" id="cd00063">
    <property type="entry name" value="FN3"/>
    <property type="match status" value="1"/>
</dbReference>
<dbReference type="InterPro" id="IPR013783">
    <property type="entry name" value="Ig-like_fold"/>
</dbReference>
<dbReference type="InterPro" id="IPR003961">
    <property type="entry name" value="FN3_dom"/>
</dbReference>
<dbReference type="PROSITE" id="PS51257">
    <property type="entry name" value="PROKAR_LIPOPROTEIN"/>
    <property type="match status" value="1"/>
</dbReference>
<dbReference type="EMBL" id="FMWD01000011">
    <property type="protein sequence ID" value="SCZ66473.1"/>
    <property type="molecule type" value="Genomic_DNA"/>
</dbReference>
<dbReference type="Gene3D" id="2.60.40.10">
    <property type="entry name" value="Immunoglobulins"/>
    <property type="match status" value="1"/>
</dbReference>
<dbReference type="AlphaFoldDB" id="A0A1G5QX99"/>
<evidence type="ECO:0000259" key="1">
    <source>
        <dbReference type="PROSITE" id="PS50853"/>
    </source>
</evidence>
<sequence length="139" mass="15261">MPFRFAWVSFAVLLFGTVVLGLGACSKPAPDQERPEITKRGAQLHQVELSWDPPTARADGAGIAPGDLGGYKIYYGTSPESLDQMVEVKGGSRTRLVIDNLPPRTYYFAVTAYDRTGRESRISEIVSKTVTPTRDTPKK</sequence>